<dbReference type="InterPro" id="IPR011109">
    <property type="entry name" value="DNA_bind_recombinase_dom"/>
</dbReference>
<dbReference type="CDD" id="cd00338">
    <property type="entry name" value="Ser_Recombinase"/>
    <property type="match status" value="1"/>
</dbReference>
<dbReference type="Proteomes" id="UP000528608">
    <property type="component" value="Unassembled WGS sequence"/>
</dbReference>
<evidence type="ECO:0000256" key="2">
    <source>
        <dbReference type="ARBA" id="ARBA00023172"/>
    </source>
</evidence>
<accession>A0A7W8BF57</accession>
<evidence type="ECO:0000259" key="4">
    <source>
        <dbReference type="PROSITE" id="PS51737"/>
    </source>
</evidence>
<dbReference type="PROSITE" id="PS51737">
    <property type="entry name" value="RECOMBINASE_DNA_BIND"/>
    <property type="match status" value="1"/>
</dbReference>
<dbReference type="EMBL" id="JACHJF010000024">
    <property type="protein sequence ID" value="MBB5122227.1"/>
    <property type="molecule type" value="Genomic_DNA"/>
</dbReference>
<keyword evidence="1" id="KW-0238">DNA-binding</keyword>
<dbReference type="PANTHER" id="PTHR30461:SF2">
    <property type="entry name" value="SERINE RECOMBINASE PINE-RELATED"/>
    <property type="match status" value="1"/>
</dbReference>
<dbReference type="Gene3D" id="3.90.1750.20">
    <property type="entry name" value="Putative Large Serine Recombinase, Chain B, Domain 2"/>
    <property type="match status" value="1"/>
</dbReference>
<dbReference type="InterPro" id="IPR006119">
    <property type="entry name" value="Resolv_N"/>
</dbReference>
<dbReference type="OrthoDB" id="4367319at2"/>
<dbReference type="InterPro" id="IPR050639">
    <property type="entry name" value="SSR_resolvase"/>
</dbReference>
<dbReference type="PANTHER" id="PTHR30461">
    <property type="entry name" value="DNA-INVERTASE FROM LAMBDOID PROPHAGE"/>
    <property type="match status" value="1"/>
</dbReference>
<organism evidence="5 6">
    <name type="scientific">Streptomyces eurocidicus</name>
    <name type="common">Streptoverticillium eurocidicus</name>
    <dbReference type="NCBI Taxonomy" id="66423"/>
    <lineage>
        <taxon>Bacteria</taxon>
        <taxon>Bacillati</taxon>
        <taxon>Actinomycetota</taxon>
        <taxon>Actinomycetes</taxon>
        <taxon>Kitasatosporales</taxon>
        <taxon>Streptomycetaceae</taxon>
        <taxon>Streptomyces</taxon>
    </lineage>
</organism>
<protein>
    <submittedName>
        <fullName evidence="5">DNA invertase Pin-like site-specific DNA recombinase</fullName>
    </submittedName>
</protein>
<dbReference type="RefSeq" id="WP_102919225.1">
    <property type="nucleotide sequence ID" value="NZ_JACHJF010000024.1"/>
</dbReference>
<gene>
    <name evidence="5" type="ORF">FHS36_005698</name>
</gene>
<dbReference type="SUPFAM" id="SSF53041">
    <property type="entry name" value="Resolvase-like"/>
    <property type="match status" value="1"/>
</dbReference>
<evidence type="ECO:0000313" key="6">
    <source>
        <dbReference type="Proteomes" id="UP000528608"/>
    </source>
</evidence>
<evidence type="ECO:0000313" key="5">
    <source>
        <dbReference type="EMBL" id="MBB5122227.1"/>
    </source>
</evidence>
<dbReference type="GO" id="GO:0003677">
    <property type="term" value="F:DNA binding"/>
    <property type="evidence" value="ECO:0007669"/>
    <property type="project" value="UniProtKB-KW"/>
</dbReference>
<keyword evidence="2" id="KW-0233">DNA recombination</keyword>
<dbReference type="InterPro" id="IPR038109">
    <property type="entry name" value="DNA_bind_recomb_sf"/>
</dbReference>
<reference evidence="5 6" key="1">
    <citation type="submission" date="2020-08" db="EMBL/GenBank/DDBJ databases">
        <title>Genomic Encyclopedia of Type Strains, Phase III (KMG-III): the genomes of soil and plant-associated and newly described type strains.</title>
        <authorList>
            <person name="Whitman W."/>
        </authorList>
    </citation>
    <scope>NUCLEOTIDE SEQUENCE [LARGE SCALE GENOMIC DNA]</scope>
    <source>
        <strain evidence="5 6">CECT 3259</strain>
    </source>
</reference>
<dbReference type="Pfam" id="PF00239">
    <property type="entry name" value="Resolvase"/>
    <property type="match status" value="1"/>
</dbReference>
<dbReference type="AlphaFoldDB" id="A0A7W8BF57"/>
<dbReference type="Gene3D" id="3.40.50.1390">
    <property type="entry name" value="Resolvase, N-terminal catalytic domain"/>
    <property type="match status" value="1"/>
</dbReference>
<dbReference type="Pfam" id="PF07508">
    <property type="entry name" value="Recombinase"/>
    <property type="match status" value="1"/>
</dbReference>
<dbReference type="GO" id="GO:0000150">
    <property type="term" value="F:DNA strand exchange activity"/>
    <property type="evidence" value="ECO:0007669"/>
    <property type="project" value="InterPro"/>
</dbReference>
<name>A0A7W8BF57_STREU</name>
<proteinExistence type="predicted"/>
<feature type="region of interest" description="Disordered" evidence="3">
    <location>
        <begin position="1"/>
        <end position="20"/>
    </location>
</feature>
<dbReference type="SMART" id="SM00857">
    <property type="entry name" value="Resolvase"/>
    <property type="match status" value="1"/>
</dbReference>
<dbReference type="InterPro" id="IPR036162">
    <property type="entry name" value="Resolvase-like_N_sf"/>
</dbReference>
<evidence type="ECO:0000256" key="3">
    <source>
        <dbReference type="SAM" id="MobiDB-lite"/>
    </source>
</evidence>
<comment type="caution">
    <text evidence="5">The sequence shown here is derived from an EMBL/GenBank/DDBJ whole genome shotgun (WGS) entry which is preliminary data.</text>
</comment>
<sequence length="552" mass="63044">MATSSGAVATRPAQVGLEPNRSTWGATELAELGRWREMQASLPSDAPRGLLSVRLSVFTDETTSPIRQELDLWALATAKGIRVVGVASDLNQSATKIPPWKRKALGHWLHEKAPEFDVILFWKLDRFIRQIYDLHLMIEWCQDFGKNMISKVEELDFKSTFGQMMVTMIAGMARIEAENLGIRLTSLWQYARTTERWVVGKPVFGYHTVKDPKTKEVSLAVTQDRAMMLRWARLMRVKRKRSYGFICKVLNLAGFRTAQGKLWRVTSLVRIMRNPALMGVRIISDGKPGRYNPPRIFYGSDGNPVKVAEAIYTELEYTELIEFDMTKTQVHPPKQKKSTNFLGVIKCGYCMGNMTYQANKKKDKKGNVTKILEYIRCFSTVSKPCEHRPSGKPNDVYGSLIQAVLDEIGDYEVIERVYHKGEETAKRRKELEESIQFYVGGIAPGGQFAVGGFLQKTAEDALQKHNAELSSLPEEASTDRWKYKQLEGTYRQRWLMGDTERMEEDLRRGSIKFMVYDDHAKLIVPEDVKKRLILRENYFSEGRLRSKVATGA</sequence>
<evidence type="ECO:0000256" key="1">
    <source>
        <dbReference type="ARBA" id="ARBA00023125"/>
    </source>
</evidence>
<feature type="domain" description="Recombinase" evidence="4">
    <location>
        <begin position="203"/>
        <end position="326"/>
    </location>
</feature>